<evidence type="ECO:0000313" key="1">
    <source>
        <dbReference type="Proteomes" id="UP000887565"/>
    </source>
</evidence>
<accession>A0A915JCX0</accession>
<organism evidence="1 2">
    <name type="scientific">Romanomermis culicivorax</name>
    <name type="common">Nematode worm</name>
    <dbReference type="NCBI Taxonomy" id="13658"/>
    <lineage>
        <taxon>Eukaryota</taxon>
        <taxon>Metazoa</taxon>
        <taxon>Ecdysozoa</taxon>
        <taxon>Nematoda</taxon>
        <taxon>Enoplea</taxon>
        <taxon>Dorylaimia</taxon>
        <taxon>Mermithida</taxon>
        <taxon>Mermithoidea</taxon>
        <taxon>Mermithidae</taxon>
        <taxon>Romanomermis</taxon>
    </lineage>
</organism>
<dbReference type="WBParaSite" id="nRc.2.0.1.t24358-RA">
    <property type="protein sequence ID" value="nRc.2.0.1.t24358-RA"/>
    <property type="gene ID" value="nRc.2.0.1.g24358"/>
</dbReference>
<proteinExistence type="predicted"/>
<protein>
    <submittedName>
        <fullName evidence="2">Uncharacterized protein</fullName>
    </submittedName>
</protein>
<dbReference type="AlphaFoldDB" id="A0A915JCX0"/>
<dbReference type="Proteomes" id="UP000887565">
    <property type="component" value="Unplaced"/>
</dbReference>
<name>A0A915JCX0_ROMCU</name>
<keyword evidence="1" id="KW-1185">Reference proteome</keyword>
<reference evidence="2" key="1">
    <citation type="submission" date="2022-11" db="UniProtKB">
        <authorList>
            <consortium name="WormBaseParasite"/>
        </authorList>
    </citation>
    <scope>IDENTIFICATION</scope>
</reference>
<sequence length="176" mass="20386">MAEAEEETNGQSLKIDQTKNDETECFSYKITLELDKFKESNHEYESYIKITKAPIKIRHGNGTNAFVNENERGKCLIMAHKHIPAETLRGTLVLNNLRRMFHRGKVIAGRERSRNHSAGMLQRNYTSGQACPTTYKPSGGIKNNKVAIFERKKLFRKEENKERKSHLSRFDMFYSS</sequence>
<evidence type="ECO:0000313" key="2">
    <source>
        <dbReference type="WBParaSite" id="nRc.2.0.1.t24358-RA"/>
    </source>
</evidence>